<name>A0A918S8P9_9FLAO</name>
<gene>
    <name evidence="2" type="ORF">GCM10007103_05130</name>
</gene>
<dbReference type="Gene3D" id="3.10.620.30">
    <property type="match status" value="1"/>
</dbReference>
<accession>A0A918S8P9</accession>
<keyword evidence="1" id="KW-0732">Signal</keyword>
<dbReference type="Gene3D" id="2.60.40.3140">
    <property type="match status" value="1"/>
</dbReference>
<keyword evidence="3" id="KW-1185">Reference proteome</keyword>
<protein>
    <recommendedName>
        <fullName evidence="4">DUF3857 domain-containing protein</fullName>
    </recommendedName>
</protein>
<reference evidence="2" key="2">
    <citation type="submission" date="2020-09" db="EMBL/GenBank/DDBJ databases">
        <authorList>
            <person name="Sun Q."/>
            <person name="Kim S."/>
        </authorList>
    </citation>
    <scope>NUCLEOTIDE SEQUENCE</scope>
    <source>
        <strain evidence="2">KCTC 12719</strain>
    </source>
</reference>
<feature type="chain" id="PRO_5037018817" description="DUF3857 domain-containing protein" evidence="1">
    <location>
        <begin position="20"/>
        <end position="656"/>
    </location>
</feature>
<evidence type="ECO:0000256" key="1">
    <source>
        <dbReference type="SAM" id="SignalP"/>
    </source>
</evidence>
<evidence type="ECO:0008006" key="4">
    <source>
        <dbReference type="Google" id="ProtNLM"/>
    </source>
</evidence>
<comment type="caution">
    <text evidence="2">The sequence shown here is derived from an EMBL/GenBank/DDBJ whole genome shotgun (WGS) entry which is preliminary data.</text>
</comment>
<dbReference type="RefSeq" id="WP_189603060.1">
    <property type="nucleotide sequence ID" value="NZ_BMXB01000001.1"/>
</dbReference>
<organism evidence="2 3">
    <name type="scientific">Salinimicrobium marinum</name>
    <dbReference type="NCBI Taxonomy" id="680283"/>
    <lineage>
        <taxon>Bacteria</taxon>
        <taxon>Pseudomonadati</taxon>
        <taxon>Bacteroidota</taxon>
        <taxon>Flavobacteriia</taxon>
        <taxon>Flavobacteriales</taxon>
        <taxon>Flavobacteriaceae</taxon>
        <taxon>Salinimicrobium</taxon>
    </lineage>
</organism>
<sequence>MRTIYLCCVLLLTCTFLQAQNFKFGKVSEEEVLEKSHPKDPEANAAILFREHNTYYELNRMTGFVLVTKIHERVKIYNKDGFDYATKEVTYYKNGNDREKMSGAKGVTYNIVSGELVEEKLNKDGIFDEEVSDYQLKTKLTMPAVKEGSVIEYEYSIRSPFLTSIDIVPLQSMIPINKLEAQVTIPEFFNFKKHMNLKSGLYFPIEESRKSDVFWVDGSSNVNFTQNKYAISAVDIPALKEEAYIDYLQNYAAFLKWELQYTKFPNSVIENYSQTWEGVAKSIYDDGGYSKEFGRSSYYKNDVDALLSGVIDPLEKAALIYNLVREKVKWNEYLGFLTEDGCRSAYKDGEGNVGEINLMLTSMLKYAGLNASPVLVSTQSNGIPVFPTRSGFNYVISGIEMADQIVLLDATDKTTAMGELPRRARNWQGRIIRENGSSAWIDLMPHYTSDRNSTLNVMLGEDLILKGKVLNKFTGLDAKDYRDNFAGINLDQHLEQLELNKGNIAISNLETLNEDFPGKEIEEKYEFELQDGLESINGKMYLKPLLFLALEENPFKADERQYPVIFDYPLSRNNTVNIMVPEGYQVESIPESIISDFNNGAGTFKFIASQNGQFLRVQAILEVKTIAYSNKEYKALKDFYALMVEKQTEPIVFSKM</sequence>
<reference evidence="2" key="1">
    <citation type="journal article" date="2014" name="Int. J. Syst. Evol. Microbiol.">
        <title>Complete genome sequence of Corynebacterium casei LMG S-19264T (=DSM 44701T), isolated from a smear-ripened cheese.</title>
        <authorList>
            <consortium name="US DOE Joint Genome Institute (JGI-PGF)"/>
            <person name="Walter F."/>
            <person name="Albersmeier A."/>
            <person name="Kalinowski J."/>
            <person name="Ruckert C."/>
        </authorList>
    </citation>
    <scope>NUCLEOTIDE SEQUENCE</scope>
    <source>
        <strain evidence="2">KCTC 12719</strain>
    </source>
</reference>
<dbReference type="AlphaFoldDB" id="A0A918S8P9"/>
<dbReference type="Proteomes" id="UP000610456">
    <property type="component" value="Unassembled WGS sequence"/>
</dbReference>
<proteinExistence type="predicted"/>
<dbReference type="Gene3D" id="2.60.120.1130">
    <property type="match status" value="1"/>
</dbReference>
<feature type="signal peptide" evidence="1">
    <location>
        <begin position="1"/>
        <end position="19"/>
    </location>
</feature>
<dbReference type="EMBL" id="BMXB01000001">
    <property type="protein sequence ID" value="GHA26723.1"/>
    <property type="molecule type" value="Genomic_DNA"/>
</dbReference>
<evidence type="ECO:0000313" key="2">
    <source>
        <dbReference type="EMBL" id="GHA26723.1"/>
    </source>
</evidence>
<evidence type="ECO:0000313" key="3">
    <source>
        <dbReference type="Proteomes" id="UP000610456"/>
    </source>
</evidence>